<dbReference type="SUPFAM" id="SSF49464">
    <property type="entry name" value="Carboxypeptidase regulatory domain-like"/>
    <property type="match status" value="1"/>
</dbReference>
<evidence type="ECO:0000256" key="4">
    <source>
        <dbReference type="ARBA" id="ARBA00022692"/>
    </source>
</evidence>
<evidence type="ECO:0000256" key="7">
    <source>
        <dbReference type="ARBA" id="ARBA00023237"/>
    </source>
</evidence>
<evidence type="ECO:0000259" key="10">
    <source>
        <dbReference type="Pfam" id="PF00593"/>
    </source>
</evidence>
<feature type="domain" description="TonB-dependent receptor-like beta-barrel" evidence="10">
    <location>
        <begin position="513"/>
        <end position="857"/>
    </location>
</feature>
<accession>A0A1G9JLK5</accession>
<dbReference type="InterPro" id="IPR023997">
    <property type="entry name" value="TonB-dep_OMP_SusC/RagA_CS"/>
</dbReference>
<reference evidence="13" key="1">
    <citation type="submission" date="2016-10" db="EMBL/GenBank/DDBJ databases">
        <authorList>
            <person name="Varghese N."/>
            <person name="Submissions S."/>
        </authorList>
    </citation>
    <scope>NUCLEOTIDE SEQUENCE [LARGE SCALE GENOMIC DNA]</scope>
    <source>
        <strain evidence="13">DSM 19110</strain>
    </source>
</reference>
<dbReference type="Gene3D" id="2.60.40.1120">
    <property type="entry name" value="Carboxypeptidase-like, regulatory domain"/>
    <property type="match status" value="1"/>
</dbReference>
<keyword evidence="6 8" id="KW-0472">Membrane</keyword>
<feature type="domain" description="TonB-dependent receptor plug" evidence="11">
    <location>
        <begin position="224"/>
        <end position="329"/>
    </location>
</feature>
<evidence type="ECO:0000256" key="5">
    <source>
        <dbReference type="ARBA" id="ARBA00023077"/>
    </source>
</evidence>
<evidence type="ECO:0000256" key="8">
    <source>
        <dbReference type="PROSITE-ProRule" id="PRU01360"/>
    </source>
</evidence>
<dbReference type="NCBIfam" id="TIGR04056">
    <property type="entry name" value="OMP_RagA_SusC"/>
    <property type="match status" value="1"/>
</dbReference>
<dbReference type="InterPro" id="IPR008969">
    <property type="entry name" value="CarboxyPept-like_regulatory"/>
</dbReference>
<dbReference type="InterPro" id="IPR036942">
    <property type="entry name" value="Beta-barrel_TonB_sf"/>
</dbReference>
<dbReference type="AlphaFoldDB" id="A0A1G9JLK5"/>
<evidence type="ECO:0000313" key="12">
    <source>
        <dbReference type="EMBL" id="SDL37933.1"/>
    </source>
</evidence>
<dbReference type="InterPro" id="IPR023996">
    <property type="entry name" value="TonB-dep_OMP_SusC/RagA"/>
</dbReference>
<evidence type="ECO:0000256" key="9">
    <source>
        <dbReference type="RuleBase" id="RU003357"/>
    </source>
</evidence>
<dbReference type="InterPro" id="IPR000531">
    <property type="entry name" value="Beta-barrel_TonB"/>
</dbReference>
<gene>
    <name evidence="12" type="ORF">SAMN05421820_101293</name>
</gene>
<dbReference type="Pfam" id="PF00593">
    <property type="entry name" value="TonB_dep_Rec_b-barrel"/>
    <property type="match status" value="1"/>
</dbReference>
<sequence length="1107" mass="119083">MKFYDQFRLSRLSAWNSGLIIRIMRLTILILISCLLQVSASTKAQKISLTEKNASLETIIRKIRSQTSYYFVGNTALIRKAGLININVREVSIEEALNQCFFNQPLAYSIVDKTVVIKNRTSLSPSQSAGQKISIKGKVMDETGTSLPGASVKVEGTELATTANTNGEFQLEVPDKDAVLLVSYVGYELTRVKVQEGTLMAIRLKPQLRDLNEILVVGYGTKSKREITSSIASVNVNEISANASNNVTDALQGRVAGVSIESGSGAPGAGSSITIRGSGTLGANGPLVVIDGMPFGSLDGINPSDIQNIEILKDAAAASIYGSRAAGGVILVTTKLGGKNSAPKVQLNAVYSSQSIAKRMSLLNGEQWTNLFNAHGGNFSAYNGTNTNWQEEIFRSAPVYKANADVTGGSEHFLYSLSGSYLNQKGTIEKTDFNSANFRAKSVYEKGRIKIGETFIYNRNNGRSLPPGGDQTHSNILSSLVMPPTVPVYNPVNLPGGWGGITTGMKNLSNPVAILNANDYRNNSSSVTADIFAEVRLVDQLKYKINAALSENRGFGNNYSYAYNDGNVILNLPTLAQNAGVSNSWLLEHTLSYDKKIGLHNISLLAGFTAQRDTTNSFNAKGNNIPNGIYALSAATSGQSVGGGSSSTTRESLIGRVSYSYDSRYLISASVRRDGSSIFPSGYQYGVFPSVSAGWNISNEKFYGNSSVSAFMNSLKIRGSIGLLGNDQIPNYSTINGITNNLNFLTNGGMVLGSIPSGTASPQNLKWEQTKTIDAGLDASFLNGKLSLVFDWFNKTSSGVLLAVPIPPSAGINGTPTVNAGTVNNKGIELALAYSDVAGDFSYKIGWNLTSIRNRMTAITIGSGNQQFGDIERAIVGYPLGSFFLIKTDGVFKTQAEIDGYKGPGGQKLQPNAQPGDQKFIDFNGDGQIDNNDQQYSGSPIPTLETGLTGTLAWKNFDLNLLVQGVFGNKIYNGGRIWIEQMTAYTNLSSDVLNAWTPENSSSDFPRFTLADPNLNSRGNSDRWLEKGSYIRLKRVELGYTLAEDIAKRLNVGKIRAYLSGQNLFTFSKYKGFNPDLGNGGNPLSRGYDSGAYPLQRIVSLGLNVSF</sequence>
<dbReference type="GO" id="GO:0009279">
    <property type="term" value="C:cell outer membrane"/>
    <property type="evidence" value="ECO:0007669"/>
    <property type="project" value="UniProtKB-SubCell"/>
</dbReference>
<dbReference type="Pfam" id="PF13715">
    <property type="entry name" value="CarbopepD_reg_2"/>
    <property type="match status" value="1"/>
</dbReference>
<evidence type="ECO:0000256" key="1">
    <source>
        <dbReference type="ARBA" id="ARBA00004571"/>
    </source>
</evidence>
<keyword evidence="13" id="KW-1185">Reference proteome</keyword>
<dbReference type="Pfam" id="PF07715">
    <property type="entry name" value="Plug"/>
    <property type="match status" value="1"/>
</dbReference>
<proteinExistence type="inferred from homology"/>
<dbReference type="Gene3D" id="2.40.170.20">
    <property type="entry name" value="TonB-dependent receptor, beta-barrel domain"/>
    <property type="match status" value="1"/>
</dbReference>
<evidence type="ECO:0000256" key="6">
    <source>
        <dbReference type="ARBA" id="ARBA00023136"/>
    </source>
</evidence>
<evidence type="ECO:0000256" key="3">
    <source>
        <dbReference type="ARBA" id="ARBA00022452"/>
    </source>
</evidence>
<dbReference type="InterPro" id="IPR012910">
    <property type="entry name" value="Plug_dom"/>
</dbReference>
<keyword evidence="4 8" id="KW-0812">Transmembrane</keyword>
<dbReference type="InterPro" id="IPR039426">
    <property type="entry name" value="TonB-dep_rcpt-like"/>
</dbReference>
<dbReference type="SUPFAM" id="SSF56935">
    <property type="entry name" value="Porins"/>
    <property type="match status" value="1"/>
</dbReference>
<dbReference type="PROSITE" id="PS52016">
    <property type="entry name" value="TONB_DEPENDENT_REC_3"/>
    <property type="match status" value="1"/>
</dbReference>
<dbReference type="NCBIfam" id="TIGR04057">
    <property type="entry name" value="SusC_RagA_signa"/>
    <property type="match status" value="1"/>
</dbReference>
<dbReference type="EMBL" id="FNGY01000001">
    <property type="protein sequence ID" value="SDL37933.1"/>
    <property type="molecule type" value="Genomic_DNA"/>
</dbReference>
<comment type="subcellular location">
    <subcellularLocation>
        <location evidence="1 8">Cell outer membrane</location>
        <topology evidence="1 8">Multi-pass membrane protein</topology>
    </subcellularLocation>
</comment>
<keyword evidence="5 9" id="KW-0798">TonB box</keyword>
<keyword evidence="2 8" id="KW-0813">Transport</keyword>
<dbReference type="Gene3D" id="2.170.130.10">
    <property type="entry name" value="TonB-dependent receptor, plug domain"/>
    <property type="match status" value="1"/>
</dbReference>
<comment type="similarity">
    <text evidence="8 9">Belongs to the TonB-dependent receptor family.</text>
</comment>
<keyword evidence="3 8" id="KW-1134">Transmembrane beta strand</keyword>
<protein>
    <submittedName>
        <fullName evidence="12">TonB-linked outer membrane protein, SusC/RagA family</fullName>
    </submittedName>
</protein>
<dbReference type="InterPro" id="IPR037066">
    <property type="entry name" value="Plug_dom_sf"/>
</dbReference>
<evidence type="ECO:0000256" key="2">
    <source>
        <dbReference type="ARBA" id="ARBA00022448"/>
    </source>
</evidence>
<evidence type="ECO:0000259" key="11">
    <source>
        <dbReference type="Pfam" id="PF07715"/>
    </source>
</evidence>
<organism evidence="12 13">
    <name type="scientific">Pedobacter steynii</name>
    <dbReference type="NCBI Taxonomy" id="430522"/>
    <lineage>
        <taxon>Bacteria</taxon>
        <taxon>Pseudomonadati</taxon>
        <taxon>Bacteroidota</taxon>
        <taxon>Sphingobacteriia</taxon>
        <taxon>Sphingobacteriales</taxon>
        <taxon>Sphingobacteriaceae</taxon>
        <taxon>Pedobacter</taxon>
    </lineage>
</organism>
<dbReference type="Proteomes" id="UP000183200">
    <property type="component" value="Unassembled WGS sequence"/>
</dbReference>
<evidence type="ECO:0000313" key="13">
    <source>
        <dbReference type="Proteomes" id="UP000183200"/>
    </source>
</evidence>
<keyword evidence="7 8" id="KW-0998">Cell outer membrane</keyword>
<dbReference type="OrthoDB" id="9768177at2"/>
<name>A0A1G9JLK5_9SPHI</name>